<dbReference type="RefSeq" id="WP_145270959.1">
    <property type="nucleotide sequence ID" value="NZ_CP036426.1"/>
</dbReference>
<dbReference type="AlphaFoldDB" id="A0A518H3H6"/>
<protein>
    <recommendedName>
        <fullName evidence="3">Beta-lactamase</fullName>
    </recommendedName>
</protein>
<dbReference type="SUPFAM" id="SSF56601">
    <property type="entry name" value="beta-lactamase/transpeptidase-like"/>
    <property type="match status" value="1"/>
</dbReference>
<proteinExistence type="predicted"/>
<sequence length="325" mass="33075">MKRLVMRSRTPSVVVILAIVAVLDPGRLPAGDVSAGPDPAALEAQVLALIDEHAEGAVASVWVGGPDGTALFALDPDAARPSASAIKTAYLVVLFSRYADDLDASPPGLDEALADDHPAMAPYTPAQRDEIRGALRGASARSLGGIMMGSIDAPNHVYNAAASAVTALFGGPEALTEAIHALDPTLAPIASRRYMLAPRDVTGDNEASAAALASVMRMLAVGEVPGAGPGTVEAIRGAILAEDEHLGLDGQHQFKGGSLNTDPMARVRSGWWEAPGAGPIAYAVILSRPGPGDLPRAEAGDRLEEAAAKVTAMVLEAARGGGPGG</sequence>
<dbReference type="InterPro" id="IPR012338">
    <property type="entry name" value="Beta-lactam/transpept-like"/>
</dbReference>
<dbReference type="OrthoDB" id="269489at2"/>
<gene>
    <name evidence="1" type="ORF">ElP_32920</name>
</gene>
<organism evidence="1 2">
    <name type="scientific">Tautonia plasticadhaerens</name>
    <dbReference type="NCBI Taxonomy" id="2527974"/>
    <lineage>
        <taxon>Bacteria</taxon>
        <taxon>Pseudomonadati</taxon>
        <taxon>Planctomycetota</taxon>
        <taxon>Planctomycetia</taxon>
        <taxon>Isosphaerales</taxon>
        <taxon>Isosphaeraceae</taxon>
        <taxon>Tautonia</taxon>
    </lineage>
</organism>
<accession>A0A518H3H6</accession>
<keyword evidence="2" id="KW-1185">Reference proteome</keyword>
<dbReference type="EMBL" id="CP036426">
    <property type="protein sequence ID" value="QDV35389.1"/>
    <property type="molecule type" value="Genomic_DNA"/>
</dbReference>
<reference evidence="1 2" key="1">
    <citation type="submission" date="2019-02" db="EMBL/GenBank/DDBJ databases">
        <title>Deep-cultivation of Planctomycetes and their phenomic and genomic characterization uncovers novel biology.</title>
        <authorList>
            <person name="Wiegand S."/>
            <person name="Jogler M."/>
            <person name="Boedeker C."/>
            <person name="Pinto D."/>
            <person name="Vollmers J."/>
            <person name="Rivas-Marin E."/>
            <person name="Kohn T."/>
            <person name="Peeters S.H."/>
            <person name="Heuer A."/>
            <person name="Rast P."/>
            <person name="Oberbeckmann S."/>
            <person name="Bunk B."/>
            <person name="Jeske O."/>
            <person name="Meyerdierks A."/>
            <person name="Storesund J.E."/>
            <person name="Kallscheuer N."/>
            <person name="Luecker S."/>
            <person name="Lage O.M."/>
            <person name="Pohl T."/>
            <person name="Merkel B.J."/>
            <person name="Hornburger P."/>
            <person name="Mueller R.-W."/>
            <person name="Bruemmer F."/>
            <person name="Labrenz M."/>
            <person name="Spormann A.M."/>
            <person name="Op den Camp H."/>
            <person name="Overmann J."/>
            <person name="Amann R."/>
            <person name="Jetten M.S.M."/>
            <person name="Mascher T."/>
            <person name="Medema M.H."/>
            <person name="Devos D.P."/>
            <person name="Kaster A.-K."/>
            <person name="Ovreas L."/>
            <person name="Rohde M."/>
            <person name="Galperin M.Y."/>
            <person name="Jogler C."/>
        </authorList>
    </citation>
    <scope>NUCLEOTIDE SEQUENCE [LARGE SCALE GENOMIC DNA]</scope>
    <source>
        <strain evidence="1 2">ElP</strain>
    </source>
</reference>
<evidence type="ECO:0008006" key="3">
    <source>
        <dbReference type="Google" id="ProtNLM"/>
    </source>
</evidence>
<evidence type="ECO:0000313" key="1">
    <source>
        <dbReference type="EMBL" id="QDV35389.1"/>
    </source>
</evidence>
<dbReference type="Proteomes" id="UP000317835">
    <property type="component" value="Chromosome"/>
</dbReference>
<dbReference type="Gene3D" id="3.40.710.10">
    <property type="entry name" value="DD-peptidase/beta-lactamase superfamily"/>
    <property type="match status" value="1"/>
</dbReference>
<evidence type="ECO:0000313" key="2">
    <source>
        <dbReference type="Proteomes" id="UP000317835"/>
    </source>
</evidence>
<dbReference type="KEGG" id="tpla:ElP_32920"/>
<name>A0A518H3H6_9BACT</name>